<name>A0A5K7Z1M3_9BACT</name>
<protein>
    <recommendedName>
        <fullName evidence="6">DUF1232 domain-containing protein</fullName>
    </recommendedName>
</protein>
<evidence type="ECO:0000256" key="3">
    <source>
        <dbReference type="ARBA" id="ARBA00022989"/>
    </source>
</evidence>
<feature type="domain" description="DUF1232" evidence="6">
    <location>
        <begin position="43"/>
        <end position="76"/>
    </location>
</feature>
<dbReference type="GO" id="GO:0012505">
    <property type="term" value="C:endomembrane system"/>
    <property type="evidence" value="ECO:0007669"/>
    <property type="project" value="UniProtKB-SubCell"/>
</dbReference>
<dbReference type="KEGG" id="dwd:DSCW_15560"/>
<organism evidence="7 8">
    <name type="scientific">Desulfosarcina widdelii</name>
    <dbReference type="NCBI Taxonomy" id="947919"/>
    <lineage>
        <taxon>Bacteria</taxon>
        <taxon>Pseudomonadati</taxon>
        <taxon>Thermodesulfobacteriota</taxon>
        <taxon>Desulfobacteria</taxon>
        <taxon>Desulfobacterales</taxon>
        <taxon>Desulfosarcinaceae</taxon>
        <taxon>Desulfosarcina</taxon>
    </lineage>
</organism>
<dbReference type="Proteomes" id="UP000427769">
    <property type="component" value="Chromosome"/>
</dbReference>
<evidence type="ECO:0000256" key="1">
    <source>
        <dbReference type="ARBA" id="ARBA00004127"/>
    </source>
</evidence>
<keyword evidence="2 5" id="KW-0812">Transmembrane</keyword>
<dbReference type="EMBL" id="AP021875">
    <property type="protein sequence ID" value="BBO74139.1"/>
    <property type="molecule type" value="Genomic_DNA"/>
</dbReference>
<reference evidence="7 8" key="1">
    <citation type="submission" date="2019-11" db="EMBL/GenBank/DDBJ databases">
        <title>Comparative genomics of hydrocarbon-degrading Desulfosarcina strains.</title>
        <authorList>
            <person name="Watanabe M."/>
            <person name="Kojima H."/>
            <person name="Fukui M."/>
        </authorList>
    </citation>
    <scope>NUCLEOTIDE SEQUENCE [LARGE SCALE GENOMIC DNA]</scope>
    <source>
        <strain evidence="7 8">PP31</strain>
    </source>
</reference>
<dbReference type="OrthoDB" id="9804184at2"/>
<keyword evidence="4 5" id="KW-0472">Membrane</keyword>
<evidence type="ECO:0000313" key="7">
    <source>
        <dbReference type="EMBL" id="BBO74139.1"/>
    </source>
</evidence>
<dbReference type="RefSeq" id="WP_155303191.1">
    <property type="nucleotide sequence ID" value="NZ_AP021875.1"/>
</dbReference>
<comment type="subcellular location">
    <subcellularLocation>
        <location evidence="1">Endomembrane system</location>
        <topology evidence="1">Multi-pass membrane protein</topology>
    </subcellularLocation>
</comment>
<proteinExistence type="predicted"/>
<evidence type="ECO:0000256" key="4">
    <source>
        <dbReference type="ARBA" id="ARBA00023136"/>
    </source>
</evidence>
<dbReference type="InterPro" id="IPR010652">
    <property type="entry name" value="DUF1232"/>
</dbReference>
<sequence length="99" mass="11370">MPQPVPSGTNLIRRLFEDLRLLFLLIRDYSKGRYRDVSPISAVVFTLAVAYLLIPTDLIGDFIPGLGQLDDAALFLGCLYFLEKDLYRYRDWKEGNGRN</sequence>
<evidence type="ECO:0000313" key="8">
    <source>
        <dbReference type="Proteomes" id="UP000427769"/>
    </source>
</evidence>
<feature type="transmembrane region" description="Helical" evidence="5">
    <location>
        <begin position="37"/>
        <end position="56"/>
    </location>
</feature>
<evidence type="ECO:0000256" key="2">
    <source>
        <dbReference type="ARBA" id="ARBA00022692"/>
    </source>
</evidence>
<gene>
    <name evidence="7" type="ORF">DSCW_15560</name>
</gene>
<dbReference type="Pfam" id="PF06803">
    <property type="entry name" value="DUF1232"/>
    <property type="match status" value="1"/>
</dbReference>
<keyword evidence="8" id="KW-1185">Reference proteome</keyword>
<evidence type="ECO:0000256" key="5">
    <source>
        <dbReference type="SAM" id="Phobius"/>
    </source>
</evidence>
<evidence type="ECO:0000259" key="6">
    <source>
        <dbReference type="Pfam" id="PF06803"/>
    </source>
</evidence>
<dbReference type="AlphaFoldDB" id="A0A5K7Z1M3"/>
<keyword evidence="3 5" id="KW-1133">Transmembrane helix</keyword>
<accession>A0A5K7Z1M3</accession>